<feature type="non-terminal residue" evidence="1">
    <location>
        <position position="151"/>
    </location>
</feature>
<organism evidence="1 2">
    <name type="scientific">Solea senegalensis</name>
    <name type="common">Senegalese sole</name>
    <dbReference type="NCBI Taxonomy" id="28829"/>
    <lineage>
        <taxon>Eukaryota</taxon>
        <taxon>Metazoa</taxon>
        <taxon>Chordata</taxon>
        <taxon>Craniata</taxon>
        <taxon>Vertebrata</taxon>
        <taxon>Euteleostomi</taxon>
        <taxon>Actinopterygii</taxon>
        <taxon>Neopterygii</taxon>
        <taxon>Teleostei</taxon>
        <taxon>Neoteleostei</taxon>
        <taxon>Acanthomorphata</taxon>
        <taxon>Carangaria</taxon>
        <taxon>Pleuronectiformes</taxon>
        <taxon>Pleuronectoidei</taxon>
        <taxon>Soleidae</taxon>
        <taxon>Solea</taxon>
    </lineage>
</organism>
<keyword evidence="2" id="KW-1185">Reference proteome</keyword>
<proteinExistence type="predicted"/>
<sequence>MQADVEDEQAPSANTVLAGDIEQPGWVNALQASLQNGLDSMQAKIDRGQHSMDAKLDLIGKHMEDNLKGVRENVGQLREHMDKLGEEMKQGLDSVREDTTRKFETVDVDMRAQKKDIEMLEERTVDVEEWSTEIQDILKALLEQQNKLREK</sequence>
<evidence type="ECO:0000313" key="1">
    <source>
        <dbReference type="EMBL" id="KAG7453592.1"/>
    </source>
</evidence>
<accession>A0AAV6PC63</accession>
<name>A0AAV6PC63_SOLSE</name>
<dbReference type="AlphaFoldDB" id="A0AAV6PC63"/>
<protein>
    <submittedName>
        <fullName evidence="1">Uncharacterized protein</fullName>
    </submittedName>
</protein>
<gene>
    <name evidence="1" type="ORF">JOB18_012826</name>
</gene>
<dbReference type="EMBL" id="JAGKHQ010001836">
    <property type="protein sequence ID" value="KAG7453592.1"/>
    <property type="molecule type" value="Genomic_DNA"/>
</dbReference>
<dbReference type="Proteomes" id="UP000693946">
    <property type="component" value="Unassembled WGS sequence"/>
</dbReference>
<comment type="caution">
    <text evidence="1">The sequence shown here is derived from an EMBL/GenBank/DDBJ whole genome shotgun (WGS) entry which is preliminary data.</text>
</comment>
<reference evidence="1 2" key="1">
    <citation type="journal article" date="2021" name="Sci. Rep.">
        <title>Chromosome anchoring in Senegalese sole (Solea senegalensis) reveals sex-associated markers and genome rearrangements in flatfish.</title>
        <authorList>
            <person name="Guerrero-Cozar I."/>
            <person name="Gomez-Garrido J."/>
            <person name="Berbel C."/>
            <person name="Martinez-Blanch J.F."/>
            <person name="Alioto T."/>
            <person name="Claros M.G."/>
            <person name="Gagnaire P.A."/>
            <person name="Manchado M."/>
        </authorList>
    </citation>
    <scope>NUCLEOTIDE SEQUENCE [LARGE SCALE GENOMIC DNA]</scope>
    <source>
        <strain evidence="1">Sse05_10M</strain>
    </source>
</reference>
<evidence type="ECO:0000313" key="2">
    <source>
        <dbReference type="Proteomes" id="UP000693946"/>
    </source>
</evidence>